<dbReference type="Gene3D" id="1.10.10.10">
    <property type="entry name" value="Winged helix-like DNA-binding domain superfamily/Winged helix DNA-binding domain"/>
    <property type="match status" value="1"/>
</dbReference>
<dbReference type="PROSITE" id="PS51000">
    <property type="entry name" value="HTH_DEOR_2"/>
    <property type="match status" value="1"/>
</dbReference>
<dbReference type="Pfam" id="PF08220">
    <property type="entry name" value="HTH_DeoR"/>
    <property type="match status" value="1"/>
</dbReference>
<dbReference type="PANTHER" id="PTHR30363">
    <property type="entry name" value="HTH-TYPE TRANSCRIPTIONAL REGULATOR SRLR-RELATED"/>
    <property type="match status" value="1"/>
</dbReference>
<dbReference type="Proteomes" id="UP000271031">
    <property type="component" value="Unassembled WGS sequence"/>
</dbReference>
<name>A0A3M8DNP0_9BACL</name>
<keyword evidence="2" id="KW-0238">DNA-binding</keyword>
<dbReference type="PANTHER" id="PTHR30363:SF44">
    <property type="entry name" value="AGA OPERON TRANSCRIPTIONAL REPRESSOR-RELATED"/>
    <property type="match status" value="1"/>
</dbReference>
<organism evidence="5 6">
    <name type="scientific">Brevibacillus fluminis</name>
    <dbReference type="NCBI Taxonomy" id="511487"/>
    <lineage>
        <taxon>Bacteria</taxon>
        <taxon>Bacillati</taxon>
        <taxon>Bacillota</taxon>
        <taxon>Bacilli</taxon>
        <taxon>Bacillales</taxon>
        <taxon>Paenibacillaceae</taxon>
        <taxon>Brevibacillus</taxon>
    </lineage>
</organism>
<dbReference type="InterPro" id="IPR050313">
    <property type="entry name" value="Carb_Metab_HTH_regulators"/>
</dbReference>
<dbReference type="InterPro" id="IPR018356">
    <property type="entry name" value="Tscrpt_reg_HTH_DeoR_CS"/>
</dbReference>
<dbReference type="EMBL" id="RHHQ01000008">
    <property type="protein sequence ID" value="RNB89703.1"/>
    <property type="molecule type" value="Genomic_DNA"/>
</dbReference>
<dbReference type="SMART" id="SM00420">
    <property type="entry name" value="HTH_DEOR"/>
    <property type="match status" value="1"/>
</dbReference>
<evidence type="ECO:0000313" key="5">
    <source>
        <dbReference type="EMBL" id="RNB89703.1"/>
    </source>
</evidence>
<proteinExistence type="predicted"/>
<evidence type="ECO:0000256" key="2">
    <source>
        <dbReference type="ARBA" id="ARBA00023125"/>
    </source>
</evidence>
<dbReference type="InterPro" id="IPR014036">
    <property type="entry name" value="DeoR-like_C"/>
</dbReference>
<protein>
    <submittedName>
        <fullName evidence="5">DeoR/GlpR transcriptional regulator</fullName>
    </submittedName>
</protein>
<dbReference type="AlphaFoldDB" id="A0A3M8DNP0"/>
<evidence type="ECO:0000259" key="4">
    <source>
        <dbReference type="PROSITE" id="PS51000"/>
    </source>
</evidence>
<evidence type="ECO:0000256" key="1">
    <source>
        <dbReference type="ARBA" id="ARBA00023015"/>
    </source>
</evidence>
<dbReference type="Gene3D" id="3.40.50.1360">
    <property type="match status" value="1"/>
</dbReference>
<keyword evidence="1" id="KW-0805">Transcription regulation</keyword>
<dbReference type="InterPro" id="IPR001034">
    <property type="entry name" value="DeoR_HTH"/>
</dbReference>
<sequence length="270" mass="29325">MSILAVERKKFVLDQLQTSGKVNASELSRVFDVSMETIRRDLDLLEKEGYLKRVHGGAVKSNFDLGEPPFAQRQNVRTASKQKVAKCAAKLINHGDTFVMGGGTTVLEMANHIRGLTKLTIVTNSLPTANVLMDSLNQGLFSGEVIFVGGALHAEQHSSRGALCEIMLDHLKVNKAFVSPGGIALSGLSEYEIEEAAISRKMIGVAKEVIILVDHSKLGIEALCKISPLQEIDVIVCDQEVPNGWESQLEQIEWITAGIEENGGNNSESD</sequence>
<dbReference type="GO" id="GO:0003700">
    <property type="term" value="F:DNA-binding transcription factor activity"/>
    <property type="evidence" value="ECO:0007669"/>
    <property type="project" value="InterPro"/>
</dbReference>
<dbReference type="RefSeq" id="WP_122917957.1">
    <property type="nucleotide sequence ID" value="NZ_RHHQ01000008.1"/>
</dbReference>
<gene>
    <name evidence="5" type="ORF">EDM56_11025</name>
</gene>
<dbReference type="Pfam" id="PF00455">
    <property type="entry name" value="DeoRC"/>
    <property type="match status" value="1"/>
</dbReference>
<dbReference type="GO" id="GO:0003677">
    <property type="term" value="F:DNA binding"/>
    <property type="evidence" value="ECO:0007669"/>
    <property type="project" value="UniProtKB-KW"/>
</dbReference>
<keyword evidence="6" id="KW-1185">Reference proteome</keyword>
<dbReference type="SMART" id="SM01134">
    <property type="entry name" value="DeoRC"/>
    <property type="match status" value="1"/>
</dbReference>
<accession>A0A3M8DNP0</accession>
<feature type="domain" description="HTH deoR-type" evidence="4">
    <location>
        <begin position="5"/>
        <end position="60"/>
    </location>
</feature>
<dbReference type="PRINTS" id="PR00037">
    <property type="entry name" value="HTHLACR"/>
</dbReference>
<dbReference type="SUPFAM" id="SSF100950">
    <property type="entry name" value="NagB/RpiA/CoA transferase-like"/>
    <property type="match status" value="1"/>
</dbReference>
<dbReference type="PROSITE" id="PS00894">
    <property type="entry name" value="HTH_DEOR_1"/>
    <property type="match status" value="1"/>
</dbReference>
<dbReference type="InterPro" id="IPR037171">
    <property type="entry name" value="NagB/RpiA_transferase-like"/>
</dbReference>
<dbReference type="SUPFAM" id="SSF46785">
    <property type="entry name" value="Winged helix' DNA-binding domain"/>
    <property type="match status" value="1"/>
</dbReference>
<dbReference type="InterPro" id="IPR036388">
    <property type="entry name" value="WH-like_DNA-bd_sf"/>
</dbReference>
<reference evidence="5 6" key="1">
    <citation type="submission" date="2018-10" db="EMBL/GenBank/DDBJ databases">
        <title>Phylogenomics of Brevibacillus.</title>
        <authorList>
            <person name="Dunlap C."/>
        </authorList>
    </citation>
    <scope>NUCLEOTIDE SEQUENCE [LARGE SCALE GENOMIC DNA]</scope>
    <source>
        <strain evidence="5 6">JCM 15716</strain>
    </source>
</reference>
<dbReference type="InterPro" id="IPR036390">
    <property type="entry name" value="WH_DNA-bd_sf"/>
</dbReference>
<evidence type="ECO:0000256" key="3">
    <source>
        <dbReference type="ARBA" id="ARBA00023163"/>
    </source>
</evidence>
<comment type="caution">
    <text evidence="5">The sequence shown here is derived from an EMBL/GenBank/DDBJ whole genome shotgun (WGS) entry which is preliminary data.</text>
</comment>
<dbReference type="OrthoDB" id="9797223at2"/>
<keyword evidence="3" id="KW-0804">Transcription</keyword>
<evidence type="ECO:0000313" key="6">
    <source>
        <dbReference type="Proteomes" id="UP000271031"/>
    </source>
</evidence>